<dbReference type="Gene3D" id="3.30.70.100">
    <property type="match status" value="1"/>
</dbReference>
<gene>
    <name evidence="2" type="ORF">EOE65_08225</name>
</gene>
<dbReference type="GO" id="GO:0004497">
    <property type="term" value="F:monooxygenase activity"/>
    <property type="evidence" value="ECO:0007669"/>
    <property type="project" value="UniProtKB-KW"/>
</dbReference>
<feature type="domain" description="ABM" evidence="1">
    <location>
        <begin position="2"/>
        <end position="99"/>
    </location>
</feature>
<dbReference type="PROSITE" id="PS51725">
    <property type="entry name" value="ABM"/>
    <property type="match status" value="1"/>
</dbReference>
<dbReference type="PANTHER" id="PTHR33336">
    <property type="entry name" value="QUINOL MONOOXYGENASE YGIN-RELATED"/>
    <property type="match status" value="1"/>
</dbReference>
<dbReference type="SUPFAM" id="SSF54909">
    <property type="entry name" value="Dimeric alpha+beta barrel"/>
    <property type="match status" value="1"/>
</dbReference>
<dbReference type="InterPro" id="IPR011008">
    <property type="entry name" value="Dimeric_a/b-barrel"/>
</dbReference>
<dbReference type="EMBL" id="SACQ01000003">
    <property type="protein sequence ID" value="RVU30990.1"/>
    <property type="molecule type" value="Genomic_DNA"/>
</dbReference>
<dbReference type="InterPro" id="IPR007138">
    <property type="entry name" value="ABM_dom"/>
</dbReference>
<dbReference type="Pfam" id="PF03992">
    <property type="entry name" value="ABM"/>
    <property type="match status" value="1"/>
</dbReference>
<name>A0A437Q922_9GAMM</name>
<proteinExistence type="predicted"/>
<evidence type="ECO:0000259" key="1">
    <source>
        <dbReference type="PROSITE" id="PS51725"/>
    </source>
</evidence>
<keyword evidence="2" id="KW-0503">Monooxygenase</keyword>
<dbReference type="Proteomes" id="UP000282818">
    <property type="component" value="Unassembled WGS sequence"/>
</dbReference>
<sequence>MLHLVATITAKPGQRQQVLDALLDIRDDVLAEAGCYQYLPTIDMADTVARQAAQRMDTITLLEQWESLDHLEEHFQTAHLKAFQQTVEPWLESVSLQLLQPAVV</sequence>
<dbReference type="InterPro" id="IPR050744">
    <property type="entry name" value="AI-2_Isomerase_LsrG"/>
</dbReference>
<accession>A0A437Q922</accession>
<comment type="caution">
    <text evidence="2">The sequence shown here is derived from an EMBL/GenBank/DDBJ whole genome shotgun (WGS) entry which is preliminary data.</text>
</comment>
<dbReference type="PANTHER" id="PTHR33336:SF3">
    <property type="entry name" value="ABM DOMAIN-CONTAINING PROTEIN"/>
    <property type="match status" value="1"/>
</dbReference>
<dbReference type="RefSeq" id="WP_127693835.1">
    <property type="nucleotide sequence ID" value="NZ_SACQ01000003.1"/>
</dbReference>
<dbReference type="AlphaFoldDB" id="A0A437Q922"/>
<evidence type="ECO:0000313" key="3">
    <source>
        <dbReference type="Proteomes" id="UP000282818"/>
    </source>
</evidence>
<organism evidence="2 3">
    <name type="scientific">Neptunomonas marina</name>
    <dbReference type="NCBI Taxonomy" id="1815562"/>
    <lineage>
        <taxon>Bacteria</taxon>
        <taxon>Pseudomonadati</taxon>
        <taxon>Pseudomonadota</taxon>
        <taxon>Gammaproteobacteria</taxon>
        <taxon>Oceanospirillales</taxon>
        <taxon>Oceanospirillaceae</taxon>
        <taxon>Neptunomonas</taxon>
    </lineage>
</organism>
<protein>
    <submittedName>
        <fullName evidence="2">Antibiotic biosynthesis monooxygenase</fullName>
    </submittedName>
</protein>
<dbReference type="GO" id="GO:0005829">
    <property type="term" value="C:cytosol"/>
    <property type="evidence" value="ECO:0007669"/>
    <property type="project" value="TreeGrafter"/>
</dbReference>
<keyword evidence="2" id="KW-0560">Oxidoreductase</keyword>
<evidence type="ECO:0000313" key="2">
    <source>
        <dbReference type="EMBL" id="RVU30990.1"/>
    </source>
</evidence>
<keyword evidence="3" id="KW-1185">Reference proteome</keyword>
<reference evidence="2 3" key="1">
    <citation type="submission" date="2019-01" db="EMBL/GenBank/DDBJ databases">
        <authorList>
            <person name="Chen W.-M."/>
        </authorList>
    </citation>
    <scope>NUCLEOTIDE SEQUENCE [LARGE SCALE GENOMIC DNA]</scope>
    <source>
        <strain evidence="2 3">HPM-16</strain>
    </source>
</reference>